<accession>A0A0D7A6R1</accession>
<organism evidence="7 8">
    <name type="scientific">Fistulina hepatica ATCC 64428</name>
    <dbReference type="NCBI Taxonomy" id="1128425"/>
    <lineage>
        <taxon>Eukaryota</taxon>
        <taxon>Fungi</taxon>
        <taxon>Dikarya</taxon>
        <taxon>Basidiomycota</taxon>
        <taxon>Agaricomycotina</taxon>
        <taxon>Agaricomycetes</taxon>
        <taxon>Agaricomycetidae</taxon>
        <taxon>Agaricales</taxon>
        <taxon>Fistulinaceae</taxon>
        <taxon>Fistulina</taxon>
    </lineage>
</organism>
<evidence type="ECO:0000256" key="4">
    <source>
        <dbReference type="ARBA" id="ARBA00023136"/>
    </source>
</evidence>
<dbReference type="InterPro" id="IPR025256">
    <property type="entry name" value="TM7S3/TM198-like_dom"/>
</dbReference>
<feature type="transmembrane region" description="Helical" evidence="5">
    <location>
        <begin position="63"/>
        <end position="80"/>
    </location>
</feature>
<evidence type="ECO:0000256" key="3">
    <source>
        <dbReference type="ARBA" id="ARBA00022989"/>
    </source>
</evidence>
<feature type="transmembrane region" description="Helical" evidence="5">
    <location>
        <begin position="37"/>
        <end position="57"/>
    </location>
</feature>
<proteinExistence type="predicted"/>
<feature type="non-terminal residue" evidence="7">
    <location>
        <position position="242"/>
    </location>
</feature>
<dbReference type="Pfam" id="PF13886">
    <property type="entry name" value="TM7S3_TM198"/>
    <property type="match status" value="1"/>
</dbReference>
<keyword evidence="2 5" id="KW-0812">Transmembrane</keyword>
<gene>
    <name evidence="7" type="ORF">FISHEDRAFT_11549</name>
</gene>
<evidence type="ECO:0000256" key="2">
    <source>
        <dbReference type="ARBA" id="ARBA00022692"/>
    </source>
</evidence>
<feature type="transmembrane region" description="Helical" evidence="5">
    <location>
        <begin position="147"/>
        <end position="168"/>
    </location>
</feature>
<dbReference type="OrthoDB" id="3359595at2759"/>
<keyword evidence="4 5" id="KW-0472">Membrane</keyword>
<dbReference type="GO" id="GO:0016020">
    <property type="term" value="C:membrane"/>
    <property type="evidence" value="ECO:0007669"/>
    <property type="project" value="UniProtKB-SubCell"/>
</dbReference>
<dbReference type="Proteomes" id="UP000054144">
    <property type="component" value="Unassembled WGS sequence"/>
</dbReference>
<keyword evidence="8" id="KW-1185">Reference proteome</keyword>
<evidence type="ECO:0000259" key="6">
    <source>
        <dbReference type="Pfam" id="PF13886"/>
    </source>
</evidence>
<feature type="transmembrane region" description="Helical" evidence="5">
    <location>
        <begin position="92"/>
        <end position="110"/>
    </location>
</feature>
<keyword evidence="3 5" id="KW-1133">Transmembrane helix</keyword>
<feature type="transmembrane region" description="Helical" evidence="5">
    <location>
        <begin position="116"/>
        <end position="135"/>
    </location>
</feature>
<reference evidence="7 8" key="1">
    <citation type="journal article" date="2015" name="Fungal Genet. Biol.">
        <title>Evolution of novel wood decay mechanisms in Agaricales revealed by the genome sequences of Fistulina hepatica and Cylindrobasidium torrendii.</title>
        <authorList>
            <person name="Floudas D."/>
            <person name="Held B.W."/>
            <person name="Riley R."/>
            <person name="Nagy L.G."/>
            <person name="Koehler G."/>
            <person name="Ransdell A.S."/>
            <person name="Younus H."/>
            <person name="Chow J."/>
            <person name="Chiniquy J."/>
            <person name="Lipzen A."/>
            <person name="Tritt A."/>
            <person name="Sun H."/>
            <person name="Haridas S."/>
            <person name="LaButti K."/>
            <person name="Ohm R.A."/>
            <person name="Kues U."/>
            <person name="Blanchette R.A."/>
            <person name="Grigoriev I.V."/>
            <person name="Minto R.E."/>
            <person name="Hibbett D.S."/>
        </authorList>
    </citation>
    <scope>NUCLEOTIDE SEQUENCE [LARGE SCALE GENOMIC DNA]</scope>
    <source>
        <strain evidence="7 8">ATCC 64428</strain>
    </source>
</reference>
<feature type="non-terminal residue" evidence="7">
    <location>
        <position position="1"/>
    </location>
</feature>
<sequence length="242" mass="25945">VVKNTSGTIEVFNTVTDEDVSQGSASDGSGNGLNAPAILWIGFSFLIGVPMACAGIRGWRFTVGVGIGCALAVLAWAAFINTMSAAGIPDMLLLLIVFAFFFVGSMLGWFEFARLAGIILIAFVGGLAFGVRIAIIKEDLLISKTSLFSLDWVIVLVFTVSAGATAIWKQRLALVIFFSPQVSRTFFVGLGVDLIIQKQKGMGRGLIYLFDRNSAHLADLYTSGYKPQLSTRIVIYVTLGLT</sequence>
<evidence type="ECO:0000313" key="7">
    <source>
        <dbReference type="EMBL" id="KIY46064.1"/>
    </source>
</evidence>
<feature type="domain" description="TM7S3/TM198-like" evidence="6">
    <location>
        <begin position="45"/>
        <end position="197"/>
    </location>
</feature>
<evidence type="ECO:0000256" key="5">
    <source>
        <dbReference type="SAM" id="Phobius"/>
    </source>
</evidence>
<dbReference type="AlphaFoldDB" id="A0A0D7A6R1"/>
<comment type="subcellular location">
    <subcellularLocation>
        <location evidence="1">Membrane</location>
        <topology evidence="1">Multi-pass membrane protein</topology>
    </subcellularLocation>
</comment>
<evidence type="ECO:0000313" key="8">
    <source>
        <dbReference type="Proteomes" id="UP000054144"/>
    </source>
</evidence>
<evidence type="ECO:0000256" key="1">
    <source>
        <dbReference type="ARBA" id="ARBA00004141"/>
    </source>
</evidence>
<dbReference type="EMBL" id="KN882043">
    <property type="protein sequence ID" value="KIY46064.1"/>
    <property type="molecule type" value="Genomic_DNA"/>
</dbReference>
<protein>
    <recommendedName>
        <fullName evidence="6">TM7S3/TM198-like domain-containing protein</fullName>
    </recommendedName>
</protein>
<name>A0A0D7A6R1_9AGAR</name>